<feature type="non-terminal residue" evidence="1">
    <location>
        <position position="1"/>
    </location>
</feature>
<dbReference type="EMBL" id="MU273701">
    <property type="protein sequence ID" value="KAI0029068.1"/>
    <property type="molecule type" value="Genomic_DNA"/>
</dbReference>
<evidence type="ECO:0000313" key="1">
    <source>
        <dbReference type="EMBL" id="KAI0029068.1"/>
    </source>
</evidence>
<protein>
    <submittedName>
        <fullName evidence="1">WD40-repeat-containing domain protein</fullName>
    </submittedName>
</protein>
<evidence type="ECO:0000313" key="2">
    <source>
        <dbReference type="Proteomes" id="UP000814128"/>
    </source>
</evidence>
<keyword evidence="2" id="KW-1185">Reference proteome</keyword>
<comment type="caution">
    <text evidence="1">The sequence shown here is derived from an EMBL/GenBank/DDBJ whole genome shotgun (WGS) entry which is preliminary data.</text>
</comment>
<proteinExistence type="predicted"/>
<reference evidence="1" key="1">
    <citation type="submission" date="2021-02" db="EMBL/GenBank/DDBJ databases">
        <authorList>
            <consortium name="DOE Joint Genome Institute"/>
            <person name="Ahrendt S."/>
            <person name="Looney B.P."/>
            <person name="Miyauchi S."/>
            <person name="Morin E."/>
            <person name="Drula E."/>
            <person name="Courty P.E."/>
            <person name="Chicoki N."/>
            <person name="Fauchery L."/>
            <person name="Kohler A."/>
            <person name="Kuo A."/>
            <person name="Labutti K."/>
            <person name="Pangilinan J."/>
            <person name="Lipzen A."/>
            <person name="Riley R."/>
            <person name="Andreopoulos W."/>
            <person name="He G."/>
            <person name="Johnson J."/>
            <person name="Barry K.W."/>
            <person name="Grigoriev I.V."/>
            <person name="Nagy L."/>
            <person name="Hibbett D."/>
            <person name="Henrissat B."/>
            <person name="Matheny P.B."/>
            <person name="Labbe J."/>
            <person name="Martin F."/>
        </authorList>
    </citation>
    <scope>NUCLEOTIDE SEQUENCE</scope>
    <source>
        <strain evidence="1">EC-137</strain>
    </source>
</reference>
<organism evidence="1 2">
    <name type="scientific">Vararia minispora EC-137</name>
    <dbReference type="NCBI Taxonomy" id="1314806"/>
    <lineage>
        <taxon>Eukaryota</taxon>
        <taxon>Fungi</taxon>
        <taxon>Dikarya</taxon>
        <taxon>Basidiomycota</taxon>
        <taxon>Agaricomycotina</taxon>
        <taxon>Agaricomycetes</taxon>
        <taxon>Russulales</taxon>
        <taxon>Lachnocladiaceae</taxon>
        <taxon>Vararia</taxon>
    </lineage>
</organism>
<gene>
    <name evidence="1" type="ORF">K488DRAFT_57233</name>
</gene>
<dbReference type="Proteomes" id="UP000814128">
    <property type="component" value="Unassembled WGS sequence"/>
</dbReference>
<accession>A0ACB8QB71</accession>
<sequence>IRSLAFSPDGSLIASGSDDRTIRVWNVKTGELIAGPLRGHRELVTSVAFSPDGRCIASTSKDGIMHLWHAPWQPTFSQKTLPAPTGSDGWITSENGDLLFWVPEVHRVGFHRPCTLWVTDSRQTRLDLTGFYSACGTNWTNCCYTPEISET</sequence>
<name>A0ACB8QB71_9AGAM</name>
<reference evidence="1" key="2">
    <citation type="journal article" date="2022" name="New Phytol.">
        <title>Evolutionary transition to the ectomycorrhizal habit in the genomes of a hyperdiverse lineage of mushroom-forming fungi.</title>
        <authorList>
            <person name="Looney B."/>
            <person name="Miyauchi S."/>
            <person name="Morin E."/>
            <person name="Drula E."/>
            <person name="Courty P.E."/>
            <person name="Kohler A."/>
            <person name="Kuo A."/>
            <person name="LaButti K."/>
            <person name="Pangilinan J."/>
            <person name="Lipzen A."/>
            <person name="Riley R."/>
            <person name="Andreopoulos W."/>
            <person name="He G."/>
            <person name="Johnson J."/>
            <person name="Nolan M."/>
            <person name="Tritt A."/>
            <person name="Barry K.W."/>
            <person name="Grigoriev I.V."/>
            <person name="Nagy L.G."/>
            <person name="Hibbett D."/>
            <person name="Henrissat B."/>
            <person name="Matheny P.B."/>
            <person name="Labbe J."/>
            <person name="Martin F.M."/>
        </authorList>
    </citation>
    <scope>NUCLEOTIDE SEQUENCE</scope>
    <source>
        <strain evidence="1">EC-137</strain>
    </source>
</reference>